<accession>A0A517T5N3</accession>
<dbReference type="SMART" id="SM00028">
    <property type="entry name" value="TPR"/>
    <property type="match status" value="2"/>
</dbReference>
<evidence type="ECO:0000313" key="1">
    <source>
        <dbReference type="EMBL" id="QDT63692.1"/>
    </source>
</evidence>
<proteinExistence type="predicted"/>
<organism evidence="1 2">
    <name type="scientific">Calycomorphotria hydatis</name>
    <dbReference type="NCBI Taxonomy" id="2528027"/>
    <lineage>
        <taxon>Bacteria</taxon>
        <taxon>Pseudomonadati</taxon>
        <taxon>Planctomycetota</taxon>
        <taxon>Planctomycetia</taxon>
        <taxon>Planctomycetales</taxon>
        <taxon>Planctomycetaceae</taxon>
        <taxon>Calycomorphotria</taxon>
    </lineage>
</organism>
<reference evidence="1 2" key="1">
    <citation type="submission" date="2019-02" db="EMBL/GenBank/DDBJ databases">
        <title>Deep-cultivation of Planctomycetes and their phenomic and genomic characterization uncovers novel biology.</title>
        <authorList>
            <person name="Wiegand S."/>
            <person name="Jogler M."/>
            <person name="Boedeker C."/>
            <person name="Pinto D."/>
            <person name="Vollmers J."/>
            <person name="Rivas-Marin E."/>
            <person name="Kohn T."/>
            <person name="Peeters S.H."/>
            <person name="Heuer A."/>
            <person name="Rast P."/>
            <person name="Oberbeckmann S."/>
            <person name="Bunk B."/>
            <person name="Jeske O."/>
            <person name="Meyerdierks A."/>
            <person name="Storesund J.E."/>
            <person name="Kallscheuer N."/>
            <person name="Luecker S."/>
            <person name="Lage O.M."/>
            <person name="Pohl T."/>
            <person name="Merkel B.J."/>
            <person name="Hornburger P."/>
            <person name="Mueller R.-W."/>
            <person name="Bruemmer F."/>
            <person name="Labrenz M."/>
            <person name="Spormann A.M."/>
            <person name="Op den Camp H."/>
            <person name="Overmann J."/>
            <person name="Amann R."/>
            <person name="Jetten M.S.M."/>
            <person name="Mascher T."/>
            <person name="Medema M.H."/>
            <person name="Devos D.P."/>
            <person name="Kaster A.-K."/>
            <person name="Ovreas L."/>
            <person name="Rohde M."/>
            <person name="Galperin M.Y."/>
            <person name="Jogler C."/>
        </authorList>
    </citation>
    <scope>NUCLEOTIDE SEQUENCE [LARGE SCALE GENOMIC DNA]</scope>
    <source>
        <strain evidence="1 2">V22</strain>
    </source>
</reference>
<dbReference type="InterPro" id="IPR019734">
    <property type="entry name" value="TPR_rpt"/>
</dbReference>
<protein>
    <submittedName>
        <fullName evidence="1">Tetratricopeptide repeat protein</fullName>
    </submittedName>
</protein>
<sequence length="148" mass="16828">MNPASDSELRHQRSELKEQGRFAEAIPIQKRILANAQQSGCIRDISNAWNMLSHLLQMNKQFGEAETAARHALAVYDEDKNQSLETLANYEMKLAMILAAQHRFSEAAQYGNQALEHFADFHDPPDEFLRLSKKEVAQMVELSKNSRG</sequence>
<dbReference type="SUPFAM" id="SSF48452">
    <property type="entry name" value="TPR-like"/>
    <property type="match status" value="1"/>
</dbReference>
<dbReference type="Proteomes" id="UP000319976">
    <property type="component" value="Chromosome"/>
</dbReference>
<keyword evidence="2" id="KW-1185">Reference proteome</keyword>
<name>A0A517T5N3_9PLAN</name>
<dbReference type="InterPro" id="IPR011990">
    <property type="entry name" value="TPR-like_helical_dom_sf"/>
</dbReference>
<dbReference type="Gene3D" id="1.25.40.10">
    <property type="entry name" value="Tetratricopeptide repeat domain"/>
    <property type="match status" value="1"/>
</dbReference>
<dbReference type="AlphaFoldDB" id="A0A517T5N3"/>
<dbReference type="OrthoDB" id="3078628at2"/>
<dbReference type="EMBL" id="CP036316">
    <property type="protein sequence ID" value="QDT63692.1"/>
    <property type="molecule type" value="Genomic_DNA"/>
</dbReference>
<dbReference type="KEGG" id="chya:V22_09170"/>
<gene>
    <name evidence="1" type="ORF">V22_09170</name>
</gene>
<evidence type="ECO:0000313" key="2">
    <source>
        <dbReference type="Proteomes" id="UP000319976"/>
    </source>
</evidence>
<dbReference type="RefSeq" id="WP_145260205.1">
    <property type="nucleotide sequence ID" value="NZ_CP036316.1"/>
</dbReference>